<protein>
    <recommendedName>
        <fullName evidence="3">Probable cytosolic iron-sulfur protein assembly protein 1</fullName>
    </recommendedName>
</protein>
<reference evidence="5" key="1">
    <citation type="submission" date="2021-10" db="EMBL/GenBank/DDBJ databases">
        <title>De novo Genome Assembly of Clathrus columnatus (Basidiomycota, Fungi) Using Illumina and Nanopore Sequence Data.</title>
        <authorList>
            <person name="Ogiso-Tanaka E."/>
            <person name="Itagaki H."/>
            <person name="Hosoya T."/>
            <person name="Hosaka K."/>
        </authorList>
    </citation>
    <scope>NUCLEOTIDE SEQUENCE</scope>
    <source>
        <strain evidence="5">MO-923</strain>
    </source>
</reference>
<feature type="repeat" description="WD" evidence="4">
    <location>
        <begin position="171"/>
        <end position="202"/>
    </location>
</feature>
<dbReference type="InterPro" id="IPR036322">
    <property type="entry name" value="WD40_repeat_dom_sf"/>
</dbReference>
<dbReference type="InterPro" id="IPR028608">
    <property type="entry name" value="CIAO1/Cia1"/>
</dbReference>
<sequence length="359" mass="40001">MRSHVGHTDVVWQTAWNPTKPLLASCSADKTVQLYSYTFTSPPLFSVATNISTDHTRTVRSVAWAPSGKALATASFDSNISIWEPSRDESWEDIDAEHIEWECVGTLEGHETECKSVAYSSDGTLLASCSRDKTVWIWEGVSTPKFILFIPTSKGKILVQPDAEFECLGVLMHHTQDIKHVAWHPKEQILASASYDDTINLYVDDPDDDWYPVAKLIGHTSTVWCISWSPCGNYFTSSSDDLTVRIWIRVKETRGDRWDCIKILKEHERPIYSVTWGKGQSGKDSLGWIASTGGDGKIIVWNIMGKGADIETIKLASLEASHGVSDTNSVSWCLHEGMENILASAGDDHTVRIWEVIPV</sequence>
<dbReference type="GO" id="GO:0016226">
    <property type="term" value="P:iron-sulfur cluster assembly"/>
    <property type="evidence" value="ECO:0007669"/>
    <property type="project" value="UniProtKB-UniRule"/>
</dbReference>
<dbReference type="EMBL" id="BPWL01000005">
    <property type="protein sequence ID" value="GJJ10550.1"/>
    <property type="molecule type" value="Genomic_DNA"/>
</dbReference>
<dbReference type="PRINTS" id="PR00320">
    <property type="entry name" value="GPROTEINBRPT"/>
</dbReference>
<comment type="function">
    <text evidence="3">Essential component of the cytosolic iron-sulfur (Fe/S) protein assembly machinery. Required for the maturation of extramitochondrial Fe/S proteins.</text>
</comment>
<dbReference type="PANTHER" id="PTHR19920">
    <property type="entry name" value="WD40 PROTEIN CIAO1"/>
    <property type="match status" value="1"/>
</dbReference>
<dbReference type="Pfam" id="PF00400">
    <property type="entry name" value="WD40"/>
    <property type="match status" value="7"/>
</dbReference>
<feature type="repeat" description="WD" evidence="4">
    <location>
        <begin position="216"/>
        <end position="247"/>
    </location>
</feature>
<dbReference type="InterPro" id="IPR019775">
    <property type="entry name" value="WD40_repeat_CS"/>
</dbReference>
<evidence type="ECO:0000256" key="3">
    <source>
        <dbReference type="HAMAP-Rule" id="MF_03037"/>
    </source>
</evidence>
<dbReference type="GO" id="GO:0097361">
    <property type="term" value="C:cytosolic [4Fe-4S] assembly targeting complex"/>
    <property type="evidence" value="ECO:0007669"/>
    <property type="project" value="InterPro"/>
</dbReference>
<accession>A0AAV5ACA5</accession>
<gene>
    <name evidence="3" type="primary">CIA1</name>
    <name evidence="5" type="ORF">Clacol_004777</name>
</gene>
<dbReference type="PROSITE" id="PS00678">
    <property type="entry name" value="WD_REPEATS_1"/>
    <property type="match status" value="1"/>
</dbReference>
<dbReference type="InterPro" id="IPR001680">
    <property type="entry name" value="WD40_rpt"/>
</dbReference>
<organism evidence="5 6">
    <name type="scientific">Clathrus columnatus</name>
    <dbReference type="NCBI Taxonomy" id="1419009"/>
    <lineage>
        <taxon>Eukaryota</taxon>
        <taxon>Fungi</taxon>
        <taxon>Dikarya</taxon>
        <taxon>Basidiomycota</taxon>
        <taxon>Agaricomycotina</taxon>
        <taxon>Agaricomycetes</taxon>
        <taxon>Phallomycetidae</taxon>
        <taxon>Phallales</taxon>
        <taxon>Clathraceae</taxon>
        <taxon>Clathrus</taxon>
    </lineage>
</organism>
<dbReference type="HAMAP" id="MF_03037">
    <property type="entry name" value="ciao1"/>
    <property type="match status" value="1"/>
</dbReference>
<name>A0AAV5ACA5_9AGAM</name>
<keyword evidence="6" id="KW-1185">Reference proteome</keyword>
<evidence type="ECO:0000256" key="2">
    <source>
        <dbReference type="ARBA" id="ARBA00022737"/>
    </source>
</evidence>
<feature type="repeat" description="WD" evidence="4">
    <location>
        <begin position="52"/>
        <end position="84"/>
    </location>
</feature>
<dbReference type="PANTHER" id="PTHR19920:SF0">
    <property type="entry name" value="CYTOSOLIC IRON-SULFUR PROTEIN ASSEMBLY PROTEIN CIAO1-RELATED"/>
    <property type="match status" value="1"/>
</dbReference>
<evidence type="ECO:0000313" key="5">
    <source>
        <dbReference type="EMBL" id="GJJ10550.1"/>
    </source>
</evidence>
<comment type="similarity">
    <text evidence="3">Belongs to the WD repeat CIA1 family.</text>
</comment>
<dbReference type="InterPro" id="IPR015943">
    <property type="entry name" value="WD40/YVTN_repeat-like_dom_sf"/>
</dbReference>
<dbReference type="Gene3D" id="2.130.10.10">
    <property type="entry name" value="YVTN repeat-like/Quinoprotein amine dehydrogenase"/>
    <property type="match status" value="1"/>
</dbReference>
<dbReference type="Proteomes" id="UP001050691">
    <property type="component" value="Unassembled WGS sequence"/>
</dbReference>
<proteinExistence type="inferred from homology"/>
<comment type="caution">
    <text evidence="5">The sequence shown here is derived from an EMBL/GenBank/DDBJ whole genome shotgun (WGS) entry which is preliminary data.</text>
</comment>
<feature type="repeat" description="WD" evidence="4">
    <location>
        <begin position="340"/>
        <end position="359"/>
    </location>
</feature>
<dbReference type="PROSITE" id="PS50082">
    <property type="entry name" value="WD_REPEATS_2"/>
    <property type="match status" value="6"/>
</dbReference>
<dbReference type="InterPro" id="IPR020472">
    <property type="entry name" value="WD40_PAC1"/>
</dbReference>
<feature type="repeat" description="WD" evidence="4">
    <location>
        <begin position="4"/>
        <end position="36"/>
    </location>
</feature>
<dbReference type="SMART" id="SM00320">
    <property type="entry name" value="WD40"/>
    <property type="match status" value="7"/>
</dbReference>
<feature type="repeat" description="WD" evidence="4">
    <location>
        <begin position="107"/>
        <end position="139"/>
    </location>
</feature>
<dbReference type="CDD" id="cd00200">
    <property type="entry name" value="WD40"/>
    <property type="match status" value="1"/>
</dbReference>
<evidence type="ECO:0000256" key="4">
    <source>
        <dbReference type="PROSITE-ProRule" id="PRU00221"/>
    </source>
</evidence>
<evidence type="ECO:0000313" key="6">
    <source>
        <dbReference type="Proteomes" id="UP001050691"/>
    </source>
</evidence>
<keyword evidence="2" id="KW-0677">Repeat</keyword>
<dbReference type="SUPFAM" id="SSF50978">
    <property type="entry name" value="WD40 repeat-like"/>
    <property type="match status" value="1"/>
</dbReference>
<evidence type="ECO:0000256" key="1">
    <source>
        <dbReference type="ARBA" id="ARBA00022574"/>
    </source>
</evidence>
<dbReference type="PROSITE" id="PS50294">
    <property type="entry name" value="WD_REPEATS_REGION"/>
    <property type="match status" value="4"/>
</dbReference>
<keyword evidence="1 4" id="KW-0853">WD repeat</keyword>
<dbReference type="AlphaFoldDB" id="A0AAV5ACA5"/>